<reference evidence="3" key="1">
    <citation type="submission" date="2020-09" db="EMBL/GenBank/DDBJ databases">
        <authorList>
            <person name="Kikuchi T."/>
        </authorList>
    </citation>
    <scope>NUCLEOTIDE SEQUENCE</scope>
    <source>
        <strain evidence="3">SH1</strain>
    </source>
</reference>
<proteinExistence type="predicted"/>
<dbReference type="EMBL" id="CAJFDH010000001">
    <property type="protein sequence ID" value="CAD5205422.1"/>
    <property type="molecule type" value="Genomic_DNA"/>
</dbReference>
<feature type="region of interest" description="Disordered" evidence="1">
    <location>
        <begin position="1"/>
        <end position="86"/>
    </location>
</feature>
<dbReference type="Proteomes" id="UP000614601">
    <property type="component" value="Unassembled WGS sequence"/>
</dbReference>
<evidence type="ECO:0000256" key="1">
    <source>
        <dbReference type="SAM" id="MobiDB-lite"/>
    </source>
</evidence>
<evidence type="ECO:0000259" key="2">
    <source>
        <dbReference type="Pfam" id="PF11977"/>
    </source>
</evidence>
<keyword evidence="4" id="KW-1185">Reference proteome</keyword>
<sequence>MTIVMKTPKLLSAAQKPENNEVASEKSLDSNSLMSDETQNEISTSKSNSEVPESASLLNETGLTESSANSTSQKPHCSNSSHGSEGIKKKREFVRRPIIIDGCNVIAKVSRACYNVHSSKEKPNALTLLMMVHDLIDYKYEVFVTIKEFFMDKMRTDYYFVLEELQRLQMLYVLPDRVDDDLVILNTAHAYSGSIISNDQFRDKGNEYNMEKEHRIDFNFETVPWNGEQELAKAKYKFGIRFNYGDFKARSLCFSTMPEYPKVKRIYETIAPTYFTSVRESLDIMASYVQMEQCYSFNVPLPIPHYLEGNDVPEFQEYQQKRAGYEARRKFLTK</sequence>
<dbReference type="Proteomes" id="UP000783686">
    <property type="component" value="Unassembled WGS sequence"/>
</dbReference>
<evidence type="ECO:0000313" key="4">
    <source>
        <dbReference type="Proteomes" id="UP000614601"/>
    </source>
</evidence>
<name>A0A811JPZ2_9BILA</name>
<dbReference type="Pfam" id="PF11977">
    <property type="entry name" value="RNase_Zc3h12a"/>
    <property type="match status" value="1"/>
</dbReference>
<dbReference type="InterPro" id="IPR021869">
    <property type="entry name" value="RNase_Zc3h12_NYN"/>
</dbReference>
<feature type="domain" description="RNase NYN" evidence="2">
    <location>
        <begin position="95"/>
        <end position="221"/>
    </location>
</feature>
<comment type="caution">
    <text evidence="3">The sequence shown here is derived from an EMBL/GenBank/DDBJ whole genome shotgun (WGS) entry which is preliminary data.</text>
</comment>
<accession>A0A811JPZ2</accession>
<dbReference type="AlphaFoldDB" id="A0A811JPZ2"/>
<dbReference type="EMBL" id="CAJFCW020000001">
    <property type="protein sequence ID" value="CAG9077304.1"/>
    <property type="molecule type" value="Genomic_DNA"/>
</dbReference>
<feature type="compositionally biased region" description="Polar residues" evidence="1">
    <location>
        <begin position="29"/>
        <end position="83"/>
    </location>
</feature>
<dbReference type="Gene3D" id="3.40.50.11980">
    <property type="match status" value="1"/>
</dbReference>
<protein>
    <recommendedName>
        <fullName evidence="2">RNase NYN domain-containing protein</fullName>
    </recommendedName>
</protein>
<gene>
    <name evidence="3" type="ORF">BOKJ2_LOCUS106</name>
</gene>
<dbReference type="OrthoDB" id="392925at2759"/>
<organism evidence="3 4">
    <name type="scientific">Bursaphelenchus okinawaensis</name>
    <dbReference type="NCBI Taxonomy" id="465554"/>
    <lineage>
        <taxon>Eukaryota</taxon>
        <taxon>Metazoa</taxon>
        <taxon>Ecdysozoa</taxon>
        <taxon>Nematoda</taxon>
        <taxon>Chromadorea</taxon>
        <taxon>Rhabditida</taxon>
        <taxon>Tylenchina</taxon>
        <taxon>Tylenchomorpha</taxon>
        <taxon>Aphelenchoidea</taxon>
        <taxon>Aphelenchoididae</taxon>
        <taxon>Bursaphelenchus</taxon>
    </lineage>
</organism>
<evidence type="ECO:0000313" key="3">
    <source>
        <dbReference type="EMBL" id="CAD5205422.1"/>
    </source>
</evidence>